<evidence type="ECO:0000313" key="2">
    <source>
        <dbReference type="EMBL" id="BBY25673.1"/>
    </source>
</evidence>
<feature type="domain" description="Pyridine nucleotide-disulphide oxidoreductase N-terminal" evidence="1">
    <location>
        <begin position="26"/>
        <end position="73"/>
    </location>
</feature>
<sequence length="76" mass="8039">MCLAWPKRCRGRIAGPLTAVRFPPPRLAIVGSGGIGVEMATAWQALGSKVTLLSRGAGLLPRMETFVGEYVARGLT</sequence>
<organism evidence="2 3">
    <name type="scientific">Mycobacterium stomatepiae</name>
    <dbReference type="NCBI Taxonomy" id="470076"/>
    <lineage>
        <taxon>Bacteria</taxon>
        <taxon>Bacillati</taxon>
        <taxon>Actinomycetota</taxon>
        <taxon>Actinomycetes</taxon>
        <taxon>Mycobacteriales</taxon>
        <taxon>Mycobacteriaceae</taxon>
        <taxon>Mycobacterium</taxon>
        <taxon>Mycobacterium simiae complex</taxon>
    </lineage>
</organism>
<protein>
    <recommendedName>
        <fullName evidence="1">Pyridine nucleotide-disulphide oxidoreductase N-terminal domain-containing protein</fullName>
    </recommendedName>
</protein>
<proteinExistence type="predicted"/>
<keyword evidence="3" id="KW-1185">Reference proteome</keyword>
<name>A0A7I7QH63_9MYCO</name>
<dbReference type="Gene3D" id="3.50.50.60">
    <property type="entry name" value="FAD/NAD(P)-binding domain"/>
    <property type="match status" value="1"/>
</dbReference>
<evidence type="ECO:0000313" key="3">
    <source>
        <dbReference type="Proteomes" id="UP000467130"/>
    </source>
</evidence>
<accession>A0A7I7QH63</accession>
<dbReference type="EMBL" id="AP022587">
    <property type="protein sequence ID" value="BBY25673.1"/>
    <property type="molecule type" value="Genomic_DNA"/>
</dbReference>
<dbReference type="SUPFAM" id="SSF51905">
    <property type="entry name" value="FAD/NAD(P)-binding domain"/>
    <property type="match status" value="1"/>
</dbReference>
<evidence type="ECO:0000259" key="1">
    <source>
        <dbReference type="Pfam" id="PF00070"/>
    </source>
</evidence>
<dbReference type="Pfam" id="PF00070">
    <property type="entry name" value="Pyr_redox"/>
    <property type="match status" value="1"/>
</dbReference>
<dbReference type="InterPro" id="IPR039648">
    <property type="entry name" value="DHPH_N"/>
</dbReference>
<reference evidence="2 3" key="1">
    <citation type="journal article" date="2019" name="Emerg. Microbes Infect.">
        <title>Comprehensive subspecies identification of 175 nontuberculous mycobacteria species based on 7547 genomic profiles.</title>
        <authorList>
            <person name="Matsumoto Y."/>
            <person name="Kinjo T."/>
            <person name="Motooka D."/>
            <person name="Nabeya D."/>
            <person name="Jung N."/>
            <person name="Uechi K."/>
            <person name="Horii T."/>
            <person name="Iida T."/>
            <person name="Fujita J."/>
            <person name="Nakamura S."/>
        </authorList>
    </citation>
    <scope>NUCLEOTIDE SEQUENCE [LARGE SCALE GENOMIC DNA]</scope>
    <source>
        <strain evidence="2 3">JCM 17783</strain>
    </source>
</reference>
<gene>
    <name evidence="2" type="ORF">MSTO_58780</name>
</gene>
<dbReference type="Proteomes" id="UP000467130">
    <property type="component" value="Chromosome"/>
</dbReference>
<dbReference type="KEGG" id="msto:MSTO_58780"/>
<dbReference type="InterPro" id="IPR036188">
    <property type="entry name" value="FAD/NAD-bd_sf"/>
</dbReference>
<dbReference type="PRINTS" id="PR00945">
    <property type="entry name" value="HGRDTASE"/>
</dbReference>
<dbReference type="AlphaFoldDB" id="A0A7I7QH63"/>